<keyword evidence="3" id="KW-1185">Reference proteome</keyword>
<gene>
    <name evidence="2" type="ORF">BS47DRAFT_1213664</name>
</gene>
<sequence>MQHHIPHSSLSSMDRPHHSDERQQHFIQSEIVAGPSHASPHPMLIEKFDDSSIPRIRKKGGRGPGKKDSKDKTGISVRYTPFPFTLPISSTTTQRVHCVISPDRWEEADLTDRLINALHSNDLWAGVFIATSTAEHSRAVIGMPKSDLQREIARYLFHDDPRFDLDDSRTIDLLGTSVKNKVNKIRKLYNECKDELGSAANTLNDEHDISPDSDLSRVWARVKDKLPQFFQVRDIMNRPVVSAQALDMSPIADSPTGGGGFRGLNRSVSTPFPIETGGMGYTASPILSPIQSNNGRQHSSYPRYYPLPSLLQPSSFLCFWLLS</sequence>
<evidence type="ECO:0000313" key="3">
    <source>
        <dbReference type="Proteomes" id="UP000886523"/>
    </source>
</evidence>
<dbReference type="Proteomes" id="UP000886523">
    <property type="component" value="Unassembled WGS sequence"/>
</dbReference>
<feature type="region of interest" description="Disordered" evidence="1">
    <location>
        <begin position="1"/>
        <end position="23"/>
    </location>
</feature>
<name>A0A9P6AS49_9AGAM</name>
<dbReference type="EMBL" id="MU129007">
    <property type="protein sequence ID" value="KAF9510965.1"/>
    <property type="molecule type" value="Genomic_DNA"/>
</dbReference>
<feature type="region of interest" description="Disordered" evidence="1">
    <location>
        <begin position="48"/>
        <end position="74"/>
    </location>
</feature>
<evidence type="ECO:0000313" key="2">
    <source>
        <dbReference type="EMBL" id="KAF9510965.1"/>
    </source>
</evidence>
<feature type="compositionally biased region" description="Basic and acidic residues" evidence="1">
    <location>
        <begin position="14"/>
        <end position="23"/>
    </location>
</feature>
<evidence type="ECO:0000256" key="1">
    <source>
        <dbReference type="SAM" id="MobiDB-lite"/>
    </source>
</evidence>
<accession>A0A9P6AS49</accession>
<proteinExistence type="predicted"/>
<dbReference type="AlphaFoldDB" id="A0A9P6AS49"/>
<dbReference type="OrthoDB" id="3353853at2759"/>
<organism evidence="2 3">
    <name type="scientific">Hydnum rufescens UP504</name>
    <dbReference type="NCBI Taxonomy" id="1448309"/>
    <lineage>
        <taxon>Eukaryota</taxon>
        <taxon>Fungi</taxon>
        <taxon>Dikarya</taxon>
        <taxon>Basidiomycota</taxon>
        <taxon>Agaricomycotina</taxon>
        <taxon>Agaricomycetes</taxon>
        <taxon>Cantharellales</taxon>
        <taxon>Hydnaceae</taxon>
        <taxon>Hydnum</taxon>
    </lineage>
</organism>
<protein>
    <submittedName>
        <fullName evidence="2">Uncharacterized protein</fullName>
    </submittedName>
</protein>
<reference evidence="2" key="1">
    <citation type="journal article" date="2020" name="Nat. Commun.">
        <title>Large-scale genome sequencing of mycorrhizal fungi provides insights into the early evolution of symbiotic traits.</title>
        <authorList>
            <person name="Miyauchi S."/>
            <person name="Kiss E."/>
            <person name="Kuo A."/>
            <person name="Drula E."/>
            <person name="Kohler A."/>
            <person name="Sanchez-Garcia M."/>
            <person name="Morin E."/>
            <person name="Andreopoulos B."/>
            <person name="Barry K.W."/>
            <person name="Bonito G."/>
            <person name="Buee M."/>
            <person name="Carver A."/>
            <person name="Chen C."/>
            <person name="Cichocki N."/>
            <person name="Clum A."/>
            <person name="Culley D."/>
            <person name="Crous P.W."/>
            <person name="Fauchery L."/>
            <person name="Girlanda M."/>
            <person name="Hayes R.D."/>
            <person name="Keri Z."/>
            <person name="LaButti K."/>
            <person name="Lipzen A."/>
            <person name="Lombard V."/>
            <person name="Magnuson J."/>
            <person name="Maillard F."/>
            <person name="Murat C."/>
            <person name="Nolan M."/>
            <person name="Ohm R.A."/>
            <person name="Pangilinan J."/>
            <person name="Pereira M.F."/>
            <person name="Perotto S."/>
            <person name="Peter M."/>
            <person name="Pfister S."/>
            <person name="Riley R."/>
            <person name="Sitrit Y."/>
            <person name="Stielow J.B."/>
            <person name="Szollosi G."/>
            <person name="Zifcakova L."/>
            <person name="Stursova M."/>
            <person name="Spatafora J.W."/>
            <person name="Tedersoo L."/>
            <person name="Vaario L.M."/>
            <person name="Yamada A."/>
            <person name="Yan M."/>
            <person name="Wang P."/>
            <person name="Xu J."/>
            <person name="Bruns T."/>
            <person name="Baldrian P."/>
            <person name="Vilgalys R."/>
            <person name="Dunand C."/>
            <person name="Henrissat B."/>
            <person name="Grigoriev I.V."/>
            <person name="Hibbett D."/>
            <person name="Nagy L.G."/>
            <person name="Martin F.M."/>
        </authorList>
    </citation>
    <scope>NUCLEOTIDE SEQUENCE</scope>
    <source>
        <strain evidence="2">UP504</strain>
    </source>
</reference>
<comment type="caution">
    <text evidence="2">The sequence shown here is derived from an EMBL/GenBank/DDBJ whole genome shotgun (WGS) entry which is preliminary data.</text>
</comment>